<reference evidence="1" key="1">
    <citation type="journal article" date="2019" name="bioRxiv">
        <title>The Genome of the Zebra Mussel, Dreissena polymorpha: A Resource for Invasive Species Research.</title>
        <authorList>
            <person name="McCartney M.A."/>
            <person name="Auch B."/>
            <person name="Kono T."/>
            <person name="Mallez S."/>
            <person name="Zhang Y."/>
            <person name="Obille A."/>
            <person name="Becker A."/>
            <person name="Abrahante J.E."/>
            <person name="Garbe J."/>
            <person name="Badalamenti J.P."/>
            <person name="Herman A."/>
            <person name="Mangelson H."/>
            <person name="Liachko I."/>
            <person name="Sullivan S."/>
            <person name="Sone E.D."/>
            <person name="Koren S."/>
            <person name="Silverstein K.A.T."/>
            <person name="Beckman K.B."/>
            <person name="Gohl D.M."/>
        </authorList>
    </citation>
    <scope>NUCLEOTIDE SEQUENCE</scope>
    <source>
        <strain evidence="1">Duluth1</strain>
        <tissue evidence="1">Whole animal</tissue>
    </source>
</reference>
<gene>
    <name evidence="1" type="ORF">DPMN_103095</name>
</gene>
<accession>A0A9D4JYV9</accession>
<keyword evidence="2" id="KW-1185">Reference proteome</keyword>
<name>A0A9D4JYV9_DREPO</name>
<dbReference type="EMBL" id="JAIWYP010000004">
    <property type="protein sequence ID" value="KAH3829865.1"/>
    <property type="molecule type" value="Genomic_DNA"/>
</dbReference>
<reference evidence="1" key="2">
    <citation type="submission" date="2020-11" db="EMBL/GenBank/DDBJ databases">
        <authorList>
            <person name="McCartney M.A."/>
            <person name="Auch B."/>
            <person name="Kono T."/>
            <person name="Mallez S."/>
            <person name="Becker A."/>
            <person name="Gohl D.M."/>
            <person name="Silverstein K.A.T."/>
            <person name="Koren S."/>
            <person name="Bechman K.B."/>
            <person name="Herman A."/>
            <person name="Abrahante J.E."/>
            <person name="Garbe J."/>
        </authorList>
    </citation>
    <scope>NUCLEOTIDE SEQUENCE</scope>
    <source>
        <strain evidence="1">Duluth1</strain>
        <tissue evidence="1">Whole animal</tissue>
    </source>
</reference>
<evidence type="ECO:0000313" key="1">
    <source>
        <dbReference type="EMBL" id="KAH3829865.1"/>
    </source>
</evidence>
<comment type="caution">
    <text evidence="1">The sequence shown here is derived from an EMBL/GenBank/DDBJ whole genome shotgun (WGS) entry which is preliminary data.</text>
</comment>
<dbReference type="Proteomes" id="UP000828390">
    <property type="component" value="Unassembled WGS sequence"/>
</dbReference>
<proteinExistence type="predicted"/>
<organism evidence="1 2">
    <name type="scientific">Dreissena polymorpha</name>
    <name type="common">Zebra mussel</name>
    <name type="synonym">Mytilus polymorpha</name>
    <dbReference type="NCBI Taxonomy" id="45954"/>
    <lineage>
        <taxon>Eukaryota</taxon>
        <taxon>Metazoa</taxon>
        <taxon>Spiralia</taxon>
        <taxon>Lophotrochozoa</taxon>
        <taxon>Mollusca</taxon>
        <taxon>Bivalvia</taxon>
        <taxon>Autobranchia</taxon>
        <taxon>Heteroconchia</taxon>
        <taxon>Euheterodonta</taxon>
        <taxon>Imparidentia</taxon>
        <taxon>Neoheterodontei</taxon>
        <taxon>Myida</taxon>
        <taxon>Dreissenoidea</taxon>
        <taxon>Dreissenidae</taxon>
        <taxon>Dreissena</taxon>
    </lineage>
</organism>
<sequence>MAIGFRQDRIDSTVIDHTDRSKGRTIVRLLDRGKALSRKDNRGMTNSAVVE</sequence>
<evidence type="ECO:0000313" key="2">
    <source>
        <dbReference type="Proteomes" id="UP000828390"/>
    </source>
</evidence>
<dbReference type="AlphaFoldDB" id="A0A9D4JYV9"/>
<protein>
    <submittedName>
        <fullName evidence="1">Uncharacterized protein</fullName>
    </submittedName>
</protein>